<accession>A0A1N7SRQ0</accession>
<reference evidence="2" key="1">
    <citation type="submission" date="2016-12" db="EMBL/GenBank/DDBJ databases">
        <authorList>
            <person name="Moulin L."/>
        </authorList>
    </citation>
    <scope>NUCLEOTIDE SEQUENCE [LARGE SCALE GENOMIC DNA]</scope>
    <source>
        <strain evidence="2">STM 7183</strain>
    </source>
</reference>
<dbReference type="EMBL" id="CYGY02000075">
    <property type="protein sequence ID" value="SIT50103.1"/>
    <property type="molecule type" value="Genomic_DNA"/>
</dbReference>
<keyword evidence="1" id="KW-0812">Transmembrane</keyword>
<keyword evidence="1" id="KW-0472">Membrane</keyword>
<evidence type="ECO:0000313" key="3">
    <source>
        <dbReference type="Proteomes" id="UP000195569"/>
    </source>
</evidence>
<feature type="transmembrane region" description="Helical" evidence="1">
    <location>
        <begin position="12"/>
        <end position="30"/>
    </location>
</feature>
<dbReference type="Proteomes" id="UP000195569">
    <property type="component" value="Unassembled WGS sequence"/>
</dbReference>
<comment type="caution">
    <text evidence="2">The sequence shown here is derived from an EMBL/GenBank/DDBJ whole genome shotgun (WGS) entry which is preliminary data.</text>
</comment>
<gene>
    <name evidence="2" type="ORF">BN2476_750046</name>
</gene>
<proteinExistence type="predicted"/>
<evidence type="ECO:0000256" key="1">
    <source>
        <dbReference type="SAM" id="Phobius"/>
    </source>
</evidence>
<sequence>MLTLDVSNPGALIPAAALSTLFDPLSWAVVRARRLNGRHGLRPLYLPVHRAAHGAAR</sequence>
<name>A0A1N7SRQ0_9BURK</name>
<organism evidence="2 3">
    <name type="scientific">Paraburkholderia piptadeniae</name>
    <dbReference type="NCBI Taxonomy" id="1701573"/>
    <lineage>
        <taxon>Bacteria</taxon>
        <taxon>Pseudomonadati</taxon>
        <taxon>Pseudomonadota</taxon>
        <taxon>Betaproteobacteria</taxon>
        <taxon>Burkholderiales</taxon>
        <taxon>Burkholderiaceae</taxon>
        <taxon>Paraburkholderia</taxon>
    </lineage>
</organism>
<keyword evidence="1" id="KW-1133">Transmembrane helix</keyword>
<dbReference type="AlphaFoldDB" id="A0A1N7SRQ0"/>
<keyword evidence="3" id="KW-1185">Reference proteome</keyword>
<evidence type="ECO:0000313" key="2">
    <source>
        <dbReference type="EMBL" id="SIT50103.1"/>
    </source>
</evidence>
<protein>
    <submittedName>
        <fullName evidence="2">Uncharacterized protein</fullName>
    </submittedName>
</protein>